<evidence type="ECO:0000313" key="2">
    <source>
        <dbReference type="Proteomes" id="UP000317238"/>
    </source>
</evidence>
<organism evidence="1 2">
    <name type="scientific">Crateriforma conspicua</name>
    <dbReference type="NCBI Taxonomy" id="2527996"/>
    <lineage>
        <taxon>Bacteria</taxon>
        <taxon>Pseudomonadati</taxon>
        <taxon>Planctomycetota</taxon>
        <taxon>Planctomycetia</taxon>
        <taxon>Planctomycetales</taxon>
        <taxon>Planctomycetaceae</taxon>
        <taxon>Crateriforma</taxon>
    </lineage>
</organism>
<protein>
    <submittedName>
        <fullName evidence="1">Uncharacterized protein</fullName>
    </submittedName>
</protein>
<sequence length="55" mass="6138">MLAGLVAITLGAIRCHTLQGRGETRQVQNEVRPARRAARFDAHWKGLLVTWARNA</sequence>
<reference evidence="1 2" key="1">
    <citation type="submission" date="2019-02" db="EMBL/GenBank/DDBJ databases">
        <title>Deep-cultivation of Planctomycetes and their phenomic and genomic characterization uncovers novel biology.</title>
        <authorList>
            <person name="Wiegand S."/>
            <person name="Jogler M."/>
            <person name="Boedeker C."/>
            <person name="Pinto D."/>
            <person name="Vollmers J."/>
            <person name="Rivas-Marin E."/>
            <person name="Kohn T."/>
            <person name="Peeters S.H."/>
            <person name="Heuer A."/>
            <person name="Rast P."/>
            <person name="Oberbeckmann S."/>
            <person name="Bunk B."/>
            <person name="Jeske O."/>
            <person name="Meyerdierks A."/>
            <person name="Storesund J.E."/>
            <person name="Kallscheuer N."/>
            <person name="Luecker S."/>
            <person name="Lage O.M."/>
            <person name="Pohl T."/>
            <person name="Merkel B.J."/>
            <person name="Hornburger P."/>
            <person name="Mueller R.-W."/>
            <person name="Bruemmer F."/>
            <person name="Labrenz M."/>
            <person name="Spormann A.M."/>
            <person name="Op Den Camp H."/>
            <person name="Overmann J."/>
            <person name="Amann R."/>
            <person name="Jetten M.S.M."/>
            <person name="Mascher T."/>
            <person name="Medema M.H."/>
            <person name="Devos D.P."/>
            <person name="Kaster A.-K."/>
            <person name="Ovreas L."/>
            <person name="Rohde M."/>
            <person name="Galperin M.Y."/>
            <person name="Jogler C."/>
        </authorList>
    </citation>
    <scope>NUCLEOTIDE SEQUENCE [LARGE SCALE GENOMIC DNA]</scope>
    <source>
        <strain evidence="1 2">Pan14r</strain>
    </source>
</reference>
<gene>
    <name evidence="1" type="ORF">Pan14r_30440</name>
</gene>
<dbReference type="EMBL" id="SJPL01000001">
    <property type="protein sequence ID" value="TWT70736.1"/>
    <property type="molecule type" value="Genomic_DNA"/>
</dbReference>
<dbReference type="Proteomes" id="UP000317238">
    <property type="component" value="Unassembled WGS sequence"/>
</dbReference>
<comment type="caution">
    <text evidence="1">The sequence shown here is derived from an EMBL/GenBank/DDBJ whole genome shotgun (WGS) entry which is preliminary data.</text>
</comment>
<proteinExistence type="predicted"/>
<evidence type="ECO:0000313" key="1">
    <source>
        <dbReference type="EMBL" id="TWT70736.1"/>
    </source>
</evidence>
<accession>A0A5C5Y4T2</accession>
<name>A0A5C5Y4T2_9PLAN</name>
<keyword evidence="2" id="KW-1185">Reference proteome</keyword>
<dbReference type="AlphaFoldDB" id="A0A5C5Y4T2"/>